<dbReference type="InterPro" id="IPR051209">
    <property type="entry name" value="FAD-bind_Monooxygenase_sf"/>
</dbReference>
<protein>
    <recommendedName>
        <fullName evidence="4">Sterigmatocystin biosynthesis monooxygenase stcW</fullName>
    </recommendedName>
</protein>
<evidence type="ECO:0000313" key="2">
    <source>
        <dbReference type="EMBL" id="KAF8902341.1"/>
    </source>
</evidence>
<gene>
    <name evidence="2" type="ORF">CPB84DRAFT_1775871</name>
</gene>
<comment type="caution">
    <text evidence="2">The sequence shown here is derived from an EMBL/GenBank/DDBJ whole genome shotgun (WGS) entry which is preliminary data.</text>
</comment>
<dbReference type="EMBL" id="JADNYJ010000036">
    <property type="protein sequence ID" value="KAF8902341.1"/>
    <property type="molecule type" value="Genomic_DNA"/>
</dbReference>
<accession>A0A9P5NMN6</accession>
<proteinExistence type="inferred from homology"/>
<evidence type="ECO:0000313" key="3">
    <source>
        <dbReference type="Proteomes" id="UP000724874"/>
    </source>
</evidence>
<evidence type="ECO:0000256" key="1">
    <source>
        <dbReference type="ARBA" id="ARBA00010139"/>
    </source>
</evidence>
<sequence>MVSIMKNKLRNESLEELFIPKWPVGCRRITPGVNYLETFASDKVDVVFGDIRQITENGCVSNDGKEYPVDVLICATGFETSYKPRFPIIGSSGICLSEAWAEEPKSYLGISAHEFPNYFMFGGPTSPVGGGPVLIMIDENIQSFSPKKEAVDDFVEWKDDLMNHMFMVQANSASGKVTALWPGSMLHYLEAIAEPRYEDWDFKYEGNRFNFLGNGYSQTEKDTTADWAYYIRNADDGPYLSLSKSGTVIRPPAEPVVLF</sequence>
<organism evidence="2 3">
    <name type="scientific">Gymnopilus junonius</name>
    <name type="common">Spectacular rustgill mushroom</name>
    <name type="synonym">Gymnopilus spectabilis subsp. junonius</name>
    <dbReference type="NCBI Taxonomy" id="109634"/>
    <lineage>
        <taxon>Eukaryota</taxon>
        <taxon>Fungi</taxon>
        <taxon>Dikarya</taxon>
        <taxon>Basidiomycota</taxon>
        <taxon>Agaricomycotina</taxon>
        <taxon>Agaricomycetes</taxon>
        <taxon>Agaricomycetidae</taxon>
        <taxon>Agaricales</taxon>
        <taxon>Agaricineae</taxon>
        <taxon>Hymenogastraceae</taxon>
        <taxon>Gymnopilus</taxon>
    </lineage>
</organism>
<dbReference type="PANTHER" id="PTHR42877:SF8">
    <property type="entry name" value="MONOOXYGENASE"/>
    <property type="match status" value="1"/>
</dbReference>
<evidence type="ECO:0008006" key="4">
    <source>
        <dbReference type="Google" id="ProtNLM"/>
    </source>
</evidence>
<dbReference type="Gene3D" id="3.50.50.60">
    <property type="entry name" value="FAD/NAD(P)-binding domain"/>
    <property type="match status" value="1"/>
</dbReference>
<name>A0A9P5NMN6_GYMJU</name>
<dbReference type="Proteomes" id="UP000724874">
    <property type="component" value="Unassembled WGS sequence"/>
</dbReference>
<reference evidence="2" key="1">
    <citation type="submission" date="2020-11" db="EMBL/GenBank/DDBJ databases">
        <authorList>
            <consortium name="DOE Joint Genome Institute"/>
            <person name="Ahrendt S."/>
            <person name="Riley R."/>
            <person name="Andreopoulos W."/>
            <person name="LaButti K."/>
            <person name="Pangilinan J."/>
            <person name="Ruiz-duenas F.J."/>
            <person name="Barrasa J.M."/>
            <person name="Sanchez-Garcia M."/>
            <person name="Camarero S."/>
            <person name="Miyauchi S."/>
            <person name="Serrano A."/>
            <person name="Linde D."/>
            <person name="Babiker R."/>
            <person name="Drula E."/>
            <person name="Ayuso-Fernandez I."/>
            <person name="Pacheco R."/>
            <person name="Padilla G."/>
            <person name="Ferreira P."/>
            <person name="Barriuso J."/>
            <person name="Kellner H."/>
            <person name="Castanera R."/>
            <person name="Alfaro M."/>
            <person name="Ramirez L."/>
            <person name="Pisabarro A.G."/>
            <person name="Kuo A."/>
            <person name="Tritt A."/>
            <person name="Lipzen A."/>
            <person name="He G."/>
            <person name="Yan M."/>
            <person name="Ng V."/>
            <person name="Cullen D."/>
            <person name="Martin F."/>
            <person name="Rosso M.-N."/>
            <person name="Henrissat B."/>
            <person name="Hibbett D."/>
            <person name="Martinez A.T."/>
            <person name="Grigoriev I.V."/>
        </authorList>
    </citation>
    <scope>NUCLEOTIDE SEQUENCE</scope>
    <source>
        <strain evidence="2">AH 44721</strain>
    </source>
</reference>
<dbReference type="AlphaFoldDB" id="A0A9P5NMN6"/>
<dbReference type="SUPFAM" id="SSF51905">
    <property type="entry name" value="FAD/NAD(P)-binding domain"/>
    <property type="match status" value="1"/>
</dbReference>
<dbReference type="OrthoDB" id="66881at2759"/>
<keyword evidence="3" id="KW-1185">Reference proteome</keyword>
<comment type="similarity">
    <text evidence="1">Belongs to the FAD-binding monooxygenase family.</text>
</comment>
<dbReference type="InterPro" id="IPR036188">
    <property type="entry name" value="FAD/NAD-bd_sf"/>
</dbReference>
<dbReference type="PANTHER" id="PTHR42877">
    <property type="entry name" value="L-ORNITHINE N(5)-MONOOXYGENASE-RELATED"/>
    <property type="match status" value="1"/>
</dbReference>